<accession>A0AAV4V4Q5</accession>
<feature type="domain" description="Acyltransferase 3" evidence="2">
    <location>
        <begin position="20"/>
        <end position="210"/>
    </location>
</feature>
<keyword evidence="1" id="KW-1133">Transmembrane helix</keyword>
<evidence type="ECO:0000259" key="2">
    <source>
        <dbReference type="Pfam" id="PF01757"/>
    </source>
</evidence>
<dbReference type="PANTHER" id="PTHR11161">
    <property type="entry name" value="O-ACYLTRANSFERASE"/>
    <property type="match status" value="1"/>
</dbReference>
<dbReference type="Proteomes" id="UP001054837">
    <property type="component" value="Unassembled WGS sequence"/>
</dbReference>
<keyword evidence="1" id="KW-0812">Transmembrane</keyword>
<feature type="transmembrane region" description="Helical" evidence="1">
    <location>
        <begin position="67"/>
        <end position="86"/>
    </location>
</feature>
<feature type="transmembrane region" description="Helical" evidence="1">
    <location>
        <begin position="124"/>
        <end position="142"/>
    </location>
</feature>
<dbReference type="InterPro" id="IPR052728">
    <property type="entry name" value="O2_lipid_transport_reg"/>
</dbReference>
<evidence type="ECO:0000256" key="1">
    <source>
        <dbReference type="SAM" id="Phobius"/>
    </source>
</evidence>
<dbReference type="AlphaFoldDB" id="A0AAV4V4Q5"/>
<comment type="caution">
    <text evidence="3">The sequence shown here is derived from an EMBL/GenBank/DDBJ whole genome shotgun (WGS) entry which is preliminary data.</text>
</comment>
<evidence type="ECO:0000313" key="4">
    <source>
        <dbReference type="Proteomes" id="UP001054837"/>
    </source>
</evidence>
<dbReference type="EMBL" id="BPLQ01012362">
    <property type="protein sequence ID" value="GIY64974.1"/>
    <property type="molecule type" value="Genomic_DNA"/>
</dbReference>
<feature type="transmembrane region" description="Helical" evidence="1">
    <location>
        <begin position="154"/>
        <end position="177"/>
    </location>
</feature>
<dbReference type="InterPro" id="IPR002656">
    <property type="entry name" value="Acyl_transf_3_dom"/>
</dbReference>
<gene>
    <name evidence="3" type="primary">nrf-6_28</name>
    <name evidence="3" type="ORF">CDAR_616761</name>
</gene>
<protein>
    <submittedName>
        <fullName evidence="3">Nose resistant to fluoxetine protein 6</fullName>
    </submittedName>
</protein>
<reference evidence="3 4" key="1">
    <citation type="submission" date="2021-06" db="EMBL/GenBank/DDBJ databases">
        <title>Caerostris darwini draft genome.</title>
        <authorList>
            <person name="Kono N."/>
            <person name="Arakawa K."/>
        </authorList>
    </citation>
    <scope>NUCLEOTIDE SEQUENCE [LARGE SCALE GENOMIC DNA]</scope>
</reference>
<evidence type="ECO:0000313" key="3">
    <source>
        <dbReference type="EMBL" id="GIY64974.1"/>
    </source>
</evidence>
<keyword evidence="1" id="KW-0472">Membrane</keyword>
<dbReference type="PANTHER" id="PTHR11161:SF69">
    <property type="entry name" value="NOSE RESISTANT TO FLUOXETINE PROTEIN 6-LIKE PROTEIN"/>
    <property type="match status" value="1"/>
</dbReference>
<name>A0AAV4V4Q5_9ARAC</name>
<keyword evidence="4" id="KW-1185">Reference proteome</keyword>
<proteinExistence type="predicted"/>
<dbReference type="Pfam" id="PF01757">
    <property type="entry name" value="Acyl_transf_3"/>
    <property type="match status" value="1"/>
</dbReference>
<sequence>MGSGPLWPTYLTNPVCRENWWWNLIYVNNLESSLKQCMAWCWYLAADMQFYIISPLFLVSLMRWPKFGYSLTAFTIFGSCLASFMITKQFSLLDGLSRFEYYIDDTEQFLNRFWEFFDMIYTKPYTRISSYLVGIVLGHYLYKRRIKKKEAKSSMVKSCAGWIMTAVTMWICFFALYKREESVMENALYNGLKHLLFLAVCPGSSSCASLNKEESKIITYKIHDVKKFEKSIQRSQE</sequence>
<feature type="transmembrane region" description="Helical" evidence="1">
    <location>
        <begin position="40"/>
        <end position="60"/>
    </location>
</feature>
<organism evidence="3 4">
    <name type="scientific">Caerostris darwini</name>
    <dbReference type="NCBI Taxonomy" id="1538125"/>
    <lineage>
        <taxon>Eukaryota</taxon>
        <taxon>Metazoa</taxon>
        <taxon>Ecdysozoa</taxon>
        <taxon>Arthropoda</taxon>
        <taxon>Chelicerata</taxon>
        <taxon>Arachnida</taxon>
        <taxon>Araneae</taxon>
        <taxon>Araneomorphae</taxon>
        <taxon>Entelegynae</taxon>
        <taxon>Araneoidea</taxon>
        <taxon>Araneidae</taxon>
        <taxon>Caerostris</taxon>
    </lineage>
</organism>
<dbReference type="GO" id="GO:0016747">
    <property type="term" value="F:acyltransferase activity, transferring groups other than amino-acyl groups"/>
    <property type="evidence" value="ECO:0007669"/>
    <property type="project" value="InterPro"/>
</dbReference>